<reference evidence="3 4" key="1">
    <citation type="journal article" date="2013" name="Genome Announc.">
        <title>Draft genome sequence of Serratia sp. strain ATCC 39006, a model bacterium for analysis of the biosynthesis and regulation of prodigiosin, a carbapenem, and gas vesicles.</title>
        <authorList>
            <person name="Fineran P.C."/>
            <person name="Iglesias Cans M.C."/>
            <person name="Ramsay J.P."/>
            <person name="Wilf N.M."/>
            <person name="Cossyleon D."/>
            <person name="McNeil M.B."/>
            <person name="Williamson N.R."/>
            <person name="Monson R.E."/>
            <person name="Becher S.A."/>
            <person name="Stanton J.A."/>
            <person name="Brugger K."/>
            <person name="Brown S.D."/>
            <person name="Salmond G.P."/>
        </authorList>
    </citation>
    <scope>NUCLEOTIDE SEQUENCE [LARGE SCALE GENOMIC DNA]</scope>
    <source>
        <strain evidence="3">ATCC 39006</strain>
        <strain evidence="4">ATCC 39006 / SC 11482</strain>
    </source>
</reference>
<keyword evidence="1" id="KW-0472">Membrane</keyword>
<reference evidence="2 5" key="3">
    <citation type="submission" date="2017-11" db="EMBL/GenBank/DDBJ databases">
        <title>Complete genome sequence of Serratia sp. ATCC 39006 LacA.</title>
        <authorList>
            <person name="Hampton H.G."/>
            <person name="Jackson S.A."/>
            <person name="Jauregui R."/>
            <person name="Poulter G.T.M."/>
            <person name="Salmond G.P.C."/>
            <person name="Fineran P.C."/>
        </authorList>
    </citation>
    <scope>NUCLEOTIDE SEQUENCE [LARGE SCALE GENOMIC DNA]</scope>
    <source>
        <strain evidence="2 5">ATCC 39006</strain>
    </source>
</reference>
<gene>
    <name evidence="2" type="ORF">CWC46_00600</name>
    <name evidence="3" type="ORF">Ser39006_000600</name>
</gene>
<dbReference type="EMBL" id="CP025085">
    <property type="protein sequence ID" value="AUG98451.1"/>
    <property type="molecule type" value="Genomic_DNA"/>
</dbReference>
<organism evidence="3 4">
    <name type="scientific">Serratia sp. (strain ATCC 39006)</name>
    <name type="common">Prodigiosinella confusarubida</name>
    <dbReference type="NCBI Taxonomy" id="104623"/>
    <lineage>
        <taxon>Bacteria</taxon>
        <taxon>Pseudomonadati</taxon>
        <taxon>Pseudomonadota</taxon>
        <taxon>Gammaproteobacteria</taxon>
        <taxon>Enterobacterales</taxon>
        <taxon>Pectobacteriaceae</taxon>
        <taxon>Prodigiosinella</taxon>
    </lineage>
</organism>
<feature type="transmembrane region" description="Helical" evidence="1">
    <location>
        <begin position="21"/>
        <end position="42"/>
    </location>
</feature>
<name>A0A2I5TDX3_SERS3</name>
<dbReference type="EMBL" id="CP025084">
    <property type="protein sequence ID" value="AUH02766.1"/>
    <property type="molecule type" value="Genomic_DNA"/>
</dbReference>
<keyword evidence="1" id="KW-1133">Transmembrane helix</keyword>
<evidence type="ECO:0000256" key="1">
    <source>
        <dbReference type="SAM" id="Phobius"/>
    </source>
</evidence>
<protein>
    <submittedName>
        <fullName evidence="3">Fimbrial protein</fullName>
    </submittedName>
</protein>
<evidence type="ECO:0000313" key="5">
    <source>
        <dbReference type="Proteomes" id="UP000233778"/>
    </source>
</evidence>
<reference evidence="3" key="4">
    <citation type="submission" date="2017-11" db="EMBL/GenBank/DDBJ databases">
        <title>Complete genome sequence of Serratia sp. ATCC 39006.</title>
        <authorList>
            <person name="Hampton H.G."/>
            <person name="Jackson S.A."/>
            <person name="Jauregui R."/>
            <person name="Poulter G.T.M."/>
            <person name="Salmond G.P.C."/>
            <person name="Fineran P.C."/>
        </authorList>
    </citation>
    <scope>NUCLEOTIDE SEQUENCE</scope>
    <source>
        <strain evidence="3">ATCC 39006</strain>
    </source>
</reference>
<keyword evidence="1" id="KW-0812">Transmembrane</keyword>
<reference evidence="3" key="2">
    <citation type="submission" date="2013-09" db="EMBL/GenBank/DDBJ databases">
        <authorList>
            <person name="Wang G."/>
            <person name="Yang Y."/>
            <person name="Su Y."/>
        </authorList>
    </citation>
    <scope>NUCLEOTIDE SEQUENCE</scope>
    <source>
        <strain evidence="3">ATCC 39006</strain>
    </source>
</reference>
<dbReference type="OrthoDB" id="6455710at2"/>
<accession>A0A2I5TDX3</accession>
<dbReference type="InterPro" id="IPR007813">
    <property type="entry name" value="PilN"/>
</dbReference>
<dbReference type="RefSeq" id="WP_021014134.1">
    <property type="nucleotide sequence ID" value="NZ_CP025084.1"/>
</dbReference>
<dbReference type="PANTHER" id="PTHR40278">
    <property type="entry name" value="DNA UTILIZATION PROTEIN HOFN"/>
    <property type="match status" value="1"/>
</dbReference>
<evidence type="ECO:0000313" key="4">
    <source>
        <dbReference type="Proteomes" id="UP000017700"/>
    </source>
</evidence>
<dbReference type="PANTHER" id="PTHR40278:SF1">
    <property type="entry name" value="DNA UTILIZATION PROTEIN HOFN"/>
    <property type="match status" value="1"/>
</dbReference>
<dbReference type="InterPro" id="IPR052534">
    <property type="entry name" value="Extracell_DNA_Util/SecSys_Comp"/>
</dbReference>
<dbReference type="Pfam" id="PF05137">
    <property type="entry name" value="PilN"/>
    <property type="match status" value="1"/>
</dbReference>
<proteinExistence type="predicted"/>
<keyword evidence="4" id="KW-1185">Reference proteome</keyword>
<dbReference type="KEGG" id="sera:Ser39006_000600"/>
<dbReference type="Proteomes" id="UP000017700">
    <property type="component" value="Chromosome"/>
</dbReference>
<dbReference type="AlphaFoldDB" id="A0A2I5TDX3"/>
<dbReference type="Proteomes" id="UP000233778">
    <property type="component" value="Chromosome"/>
</dbReference>
<dbReference type="KEGG" id="serq:CWC46_00600"/>
<evidence type="ECO:0000313" key="2">
    <source>
        <dbReference type="EMBL" id="AUG98451.1"/>
    </source>
</evidence>
<sequence>MLQVNLLPWRKRHIKRRIWQWLILLLLQIAIALLVMTVVVLIQQRQQDAIGTTLREVQVKQAAYETLYRQTRQAWREMEKYQARLANEEQGRRSNQRYEELLMRLPTFMPDSLWLTALSDTGNALHLSGVSSQYDAIIDFTDALAREPFIQQVVLHQTQRSAQDDTLLSFVLRLEWRSHDKQEGERQ</sequence>
<evidence type="ECO:0000313" key="3">
    <source>
        <dbReference type="EMBL" id="AUH02766.1"/>
    </source>
</evidence>
<dbReference type="STRING" id="104623.Ser39006_00862"/>